<reference evidence="3" key="1">
    <citation type="submission" date="2016-10" db="EMBL/GenBank/DDBJ databases">
        <authorList>
            <person name="Varghese N."/>
            <person name="Submissions S."/>
        </authorList>
    </citation>
    <scope>NUCLEOTIDE SEQUENCE [LARGE SCALE GENOMIC DNA]</scope>
    <source>
        <strain evidence="3">DSM 26542</strain>
    </source>
</reference>
<dbReference type="OrthoDB" id="1440774at2"/>
<organism evidence="2 3">
    <name type="scientific">Myroides guanonis</name>
    <dbReference type="NCBI Taxonomy" id="1150112"/>
    <lineage>
        <taxon>Bacteria</taxon>
        <taxon>Pseudomonadati</taxon>
        <taxon>Bacteroidota</taxon>
        <taxon>Flavobacteriia</taxon>
        <taxon>Flavobacteriales</taxon>
        <taxon>Flavobacteriaceae</taxon>
        <taxon>Myroides</taxon>
    </lineage>
</organism>
<evidence type="ECO:0000256" key="1">
    <source>
        <dbReference type="SAM" id="SignalP"/>
    </source>
</evidence>
<dbReference type="NCBIfam" id="TIGR01200">
    <property type="entry name" value="GLPGLI"/>
    <property type="match status" value="1"/>
</dbReference>
<feature type="chain" id="PRO_5017426252" evidence="1">
    <location>
        <begin position="21"/>
        <end position="267"/>
    </location>
</feature>
<dbReference type="InterPro" id="IPR005901">
    <property type="entry name" value="GLPGLI"/>
</dbReference>
<accession>A0A1I3NAK0</accession>
<evidence type="ECO:0000313" key="2">
    <source>
        <dbReference type="EMBL" id="SFJ06338.1"/>
    </source>
</evidence>
<keyword evidence="1" id="KW-0732">Signal</keyword>
<sequence>MIKNILCLVTVLSFTVSSYAQEFKEVMRYEYKMTYRPQTEKDTLIEDITFLDVWDNNSRFASEERVKFIEFVSDDKNAIFRRETLWGPNKETSGQNWMIQKEQQSVYYYNRVGSTFLKTKEILNTITWNITEELSNYEGMQVQKATGDYKGRSWTVWFTKEIPLLEGPYKFKNLPGFVVKAASADGDYLFEFNKSEKAQTVLKYHNYENAAEINDVELKKLRKLVANKSKRQIYAEQGVTMNIIDNPEFERDLNKKQGDSNNYIEKL</sequence>
<dbReference type="STRING" id="1150112.SAMN04487893_10325"/>
<dbReference type="Pfam" id="PF09697">
    <property type="entry name" value="Porph_ging"/>
    <property type="match status" value="1"/>
</dbReference>
<dbReference type="AlphaFoldDB" id="A0A1I3NAK0"/>
<gene>
    <name evidence="2" type="ORF">SAMN04487893_10325</name>
</gene>
<feature type="signal peptide" evidence="1">
    <location>
        <begin position="1"/>
        <end position="20"/>
    </location>
</feature>
<keyword evidence="3" id="KW-1185">Reference proteome</keyword>
<proteinExistence type="predicted"/>
<name>A0A1I3NAK0_9FLAO</name>
<protein>
    <submittedName>
        <fullName evidence="2">GLPGLI family protein</fullName>
    </submittedName>
</protein>
<dbReference type="EMBL" id="FORU01000003">
    <property type="protein sequence ID" value="SFJ06338.1"/>
    <property type="molecule type" value="Genomic_DNA"/>
</dbReference>
<evidence type="ECO:0000313" key="3">
    <source>
        <dbReference type="Proteomes" id="UP000243887"/>
    </source>
</evidence>
<dbReference type="Proteomes" id="UP000243887">
    <property type="component" value="Unassembled WGS sequence"/>
</dbReference>
<dbReference type="RefSeq" id="WP_090678123.1">
    <property type="nucleotide sequence ID" value="NZ_FORU01000003.1"/>
</dbReference>